<dbReference type="SUPFAM" id="SSF53187">
    <property type="entry name" value="Zn-dependent exopeptidases"/>
    <property type="match status" value="1"/>
</dbReference>
<evidence type="ECO:0000313" key="1">
    <source>
        <dbReference type="EMBL" id="WBO21047.1"/>
    </source>
</evidence>
<evidence type="ECO:0000313" key="2">
    <source>
        <dbReference type="Proteomes" id="UP001210865"/>
    </source>
</evidence>
<gene>
    <name evidence="1" type="ORF">PBT88_12620</name>
</gene>
<name>A0ABY7NIF0_9SPHN</name>
<reference evidence="1 2" key="1">
    <citation type="submission" date="2022-12" db="EMBL/GenBank/DDBJ databases">
        <title>Sphingomonas abieness sp. nov., an endophytic bacterium isolated from Abies koreana.</title>
        <authorList>
            <person name="Jiang L."/>
            <person name="Lee J."/>
        </authorList>
    </citation>
    <scope>NUCLEOTIDE SEQUENCE [LARGE SCALE GENOMIC DNA]</scope>
    <source>
        <strain evidence="2">PAMB 00755</strain>
    </source>
</reference>
<sequence length="290" mass="30846">MATHLPEPSAYARLGQVAARSPLVIAVPHAGHHYPKTMLAASRLPPAALETIEDRHADLLVSDAVQAGAIAIVARYARAYVDLNRDERELDPALLGRRPPPGLLIHSAKVAGGLGVIPSRIAAGGAVWARPLGEQEIETRLATAYRPYHAAIEAALDAAYAAHGIAILLDCHSMPPLPSSPHHGIAPRVVVGDRHGRSSDSRFVVAIMERVKRAGFAVARNHPYAGGHSLDRHGARAVGRHAIQIEVDRSLYLDQAQRDPGDGLADTRRLVAAIAAALEAESRSYPLAAE</sequence>
<dbReference type="RefSeq" id="WP_270075697.1">
    <property type="nucleotide sequence ID" value="NZ_CP115174.1"/>
</dbReference>
<proteinExistence type="predicted"/>
<dbReference type="InterPro" id="IPR007709">
    <property type="entry name" value="N-FG_amidohydro"/>
</dbReference>
<accession>A0ABY7NIF0</accession>
<dbReference type="Gene3D" id="3.40.630.40">
    <property type="entry name" value="Zn-dependent exopeptidases"/>
    <property type="match status" value="1"/>
</dbReference>
<dbReference type="Proteomes" id="UP001210865">
    <property type="component" value="Chromosome"/>
</dbReference>
<protein>
    <submittedName>
        <fullName evidence="1">N-formylglutamate amidohydrolase</fullName>
    </submittedName>
</protein>
<keyword evidence="2" id="KW-1185">Reference proteome</keyword>
<dbReference type="EMBL" id="CP115174">
    <property type="protein sequence ID" value="WBO21047.1"/>
    <property type="molecule type" value="Genomic_DNA"/>
</dbReference>
<organism evidence="1 2">
    <name type="scientific">Sphingomonas abietis</name>
    <dbReference type="NCBI Taxonomy" id="3012344"/>
    <lineage>
        <taxon>Bacteria</taxon>
        <taxon>Pseudomonadati</taxon>
        <taxon>Pseudomonadota</taxon>
        <taxon>Alphaproteobacteria</taxon>
        <taxon>Sphingomonadales</taxon>
        <taxon>Sphingomonadaceae</taxon>
        <taxon>Sphingomonas</taxon>
    </lineage>
</organism>
<dbReference type="Pfam" id="PF05013">
    <property type="entry name" value="FGase"/>
    <property type="match status" value="1"/>
</dbReference>